<accession>R0KRK3</accession>
<dbReference type="AlphaFoldDB" id="R0KRK3"/>
<reference evidence="2" key="1">
    <citation type="journal article" date="2013" name="Nat. Genet.">
        <title>The duck genome and transcriptome provide insight into an avian influenza virus reservoir species.</title>
        <authorList>
            <person name="Huang Y."/>
            <person name="Li Y."/>
            <person name="Burt D.W."/>
            <person name="Chen H."/>
            <person name="Zhang Y."/>
            <person name="Qian W."/>
            <person name="Kim H."/>
            <person name="Gan S."/>
            <person name="Zhao Y."/>
            <person name="Li J."/>
            <person name="Yi K."/>
            <person name="Feng H."/>
            <person name="Zhu P."/>
            <person name="Li B."/>
            <person name="Liu Q."/>
            <person name="Fairley S."/>
            <person name="Magor K.E."/>
            <person name="Du Z."/>
            <person name="Hu X."/>
            <person name="Goodman L."/>
            <person name="Tafer H."/>
            <person name="Vignal A."/>
            <person name="Lee T."/>
            <person name="Kim K.W."/>
            <person name="Sheng Z."/>
            <person name="An Y."/>
            <person name="Searle S."/>
            <person name="Herrero J."/>
            <person name="Groenen M.A."/>
            <person name="Crooijmans R.P."/>
            <person name="Faraut T."/>
            <person name="Cai Q."/>
            <person name="Webster R.G."/>
            <person name="Aldridge J.R."/>
            <person name="Warren W.C."/>
            <person name="Bartschat S."/>
            <person name="Kehr S."/>
            <person name="Marz M."/>
            <person name="Stadler P.F."/>
            <person name="Smith J."/>
            <person name="Kraus R.H."/>
            <person name="Zhao Y."/>
            <person name="Ren L."/>
            <person name="Fei J."/>
            <person name="Morisson M."/>
            <person name="Kaiser P."/>
            <person name="Griffin D.K."/>
            <person name="Rao M."/>
            <person name="Pitel F."/>
            <person name="Wang J."/>
            <person name="Li N."/>
        </authorList>
    </citation>
    <scope>NUCLEOTIDE SEQUENCE [LARGE SCALE GENOMIC DNA]</scope>
</reference>
<name>R0KRK3_ANAPL</name>
<evidence type="ECO:0000313" key="2">
    <source>
        <dbReference type="Proteomes" id="UP000296049"/>
    </source>
</evidence>
<organism evidence="1 2">
    <name type="scientific">Anas platyrhynchos</name>
    <name type="common">Mallard</name>
    <name type="synonym">Anas boschas</name>
    <dbReference type="NCBI Taxonomy" id="8839"/>
    <lineage>
        <taxon>Eukaryota</taxon>
        <taxon>Metazoa</taxon>
        <taxon>Chordata</taxon>
        <taxon>Craniata</taxon>
        <taxon>Vertebrata</taxon>
        <taxon>Euteleostomi</taxon>
        <taxon>Archelosauria</taxon>
        <taxon>Archosauria</taxon>
        <taxon>Dinosauria</taxon>
        <taxon>Saurischia</taxon>
        <taxon>Theropoda</taxon>
        <taxon>Coelurosauria</taxon>
        <taxon>Aves</taxon>
        <taxon>Neognathae</taxon>
        <taxon>Galloanserae</taxon>
        <taxon>Anseriformes</taxon>
        <taxon>Anatidae</taxon>
        <taxon>Anatinae</taxon>
        <taxon>Anas</taxon>
    </lineage>
</organism>
<proteinExistence type="predicted"/>
<sequence length="129" mass="14561">MYLMPHQNNRTKPSNAERRLNASITVTCDSMVLSAVRVQQFVTMYYTLAARIRQRYRSLLHPRQTFLLKMHTVHVPETPASPSVRCRTALPSTPPWGALPARCQHAERSHSASGQRYLQSACVLSADAL</sequence>
<protein>
    <submittedName>
        <fullName evidence="1">Uncharacterized protein</fullName>
    </submittedName>
</protein>
<evidence type="ECO:0000313" key="1">
    <source>
        <dbReference type="EMBL" id="EOA95868.1"/>
    </source>
</evidence>
<keyword evidence="2" id="KW-1185">Reference proteome</keyword>
<dbReference type="EMBL" id="KB744156">
    <property type="protein sequence ID" value="EOA95868.1"/>
    <property type="molecule type" value="Genomic_DNA"/>
</dbReference>
<gene>
    <name evidence="1" type="ORF">Anapl_09661</name>
</gene>
<dbReference type="Proteomes" id="UP000296049">
    <property type="component" value="Unassembled WGS sequence"/>
</dbReference>